<accession>A0AAJ5YAU0</accession>
<reference evidence="2" key="3">
    <citation type="submission" date="2024-05" db="EMBL/GenBank/DDBJ databases">
        <authorList>
            <person name="Wolfe A."/>
        </authorList>
    </citation>
    <scope>NUCLEOTIDE SEQUENCE</scope>
    <source>
        <strain evidence="2">UMB1064</strain>
    </source>
</reference>
<dbReference type="Proteomes" id="UP001223646">
    <property type="component" value="Unassembled WGS sequence"/>
</dbReference>
<dbReference type="PANTHER" id="PTHR38010:SF1">
    <property type="entry name" value="SLR0848 PROTEIN"/>
    <property type="match status" value="1"/>
</dbReference>
<gene>
    <name evidence="3" type="ORF">P2W56_06425</name>
    <name evidence="2" type="ORF">QP460_008195</name>
</gene>
<evidence type="ECO:0000313" key="3">
    <source>
        <dbReference type="EMBL" id="WET43087.1"/>
    </source>
</evidence>
<sequence>MFRVFESLDELVQILEEAHGVPLSANCMVPRQRVLELLDELRDAFPAELDDAQDVLDQRDEIINDAEARANNTISSADEEAHRIVDEAEARANHTVENANAHAAGTVAAAEDDARRLREDAQHEYDNIVDRASAESDRLIHAGNESYERSVAEGREEQARLVAESTVVREANDEANRLLSDAHADSSRLREECDRYVDSKLAEFEQTLQETLRNVGRNRSVLRSGAGAVGGGAGAQNAPSSFSEGQERRRYER</sequence>
<proteinExistence type="predicted"/>
<dbReference type="Proteomes" id="UP001220238">
    <property type="component" value="Chromosome"/>
</dbReference>
<evidence type="ECO:0000313" key="2">
    <source>
        <dbReference type="EMBL" id="MEO3717567.1"/>
    </source>
</evidence>
<name>A0AAJ5YAU0_CORAY</name>
<dbReference type="GeneID" id="92769196"/>
<reference evidence="2" key="2">
    <citation type="submission" date="2023-05" db="EMBL/GenBank/DDBJ databases">
        <authorList>
            <person name="Du J."/>
        </authorList>
    </citation>
    <scope>NUCLEOTIDE SEQUENCE</scope>
    <source>
        <strain evidence="2">UMB1064</strain>
    </source>
</reference>
<dbReference type="PANTHER" id="PTHR38010">
    <property type="entry name" value="SLR0848 PROTEIN"/>
    <property type="match status" value="1"/>
</dbReference>
<evidence type="ECO:0000256" key="1">
    <source>
        <dbReference type="SAM" id="MobiDB-lite"/>
    </source>
</evidence>
<reference evidence="3" key="1">
    <citation type="submission" date="2023-03" db="EMBL/GenBank/DDBJ databases">
        <title>Corynebacterium amycolatum SB-1.</title>
        <authorList>
            <person name="Jo H."/>
        </authorList>
    </citation>
    <scope>NUCLEOTIDE SEQUENCE</scope>
    <source>
        <strain evidence="3">SB-1</strain>
    </source>
</reference>
<dbReference type="EMBL" id="JASOOY020000030">
    <property type="protein sequence ID" value="MEO3717567.1"/>
    <property type="molecule type" value="Genomic_DNA"/>
</dbReference>
<feature type="region of interest" description="Disordered" evidence="1">
    <location>
        <begin position="216"/>
        <end position="253"/>
    </location>
</feature>
<protein>
    <submittedName>
        <fullName evidence="2">DivIVA domain-containing protein</fullName>
    </submittedName>
</protein>
<dbReference type="AlphaFoldDB" id="A0AAJ5YAU0"/>
<dbReference type="RefSeq" id="WP_038628626.1">
    <property type="nucleotide sequence ID" value="NZ_CP046975.1"/>
</dbReference>
<evidence type="ECO:0000313" key="4">
    <source>
        <dbReference type="Proteomes" id="UP001223646"/>
    </source>
</evidence>
<organism evidence="2 4">
    <name type="scientific">Corynebacterium amycolatum</name>
    <dbReference type="NCBI Taxonomy" id="43765"/>
    <lineage>
        <taxon>Bacteria</taxon>
        <taxon>Bacillati</taxon>
        <taxon>Actinomycetota</taxon>
        <taxon>Actinomycetes</taxon>
        <taxon>Mycobacteriales</taxon>
        <taxon>Corynebacteriaceae</taxon>
        <taxon>Corynebacterium</taxon>
    </lineage>
</organism>
<dbReference type="EMBL" id="CP120206">
    <property type="protein sequence ID" value="WET43087.1"/>
    <property type="molecule type" value="Genomic_DNA"/>
</dbReference>